<dbReference type="Proteomes" id="UP001432322">
    <property type="component" value="Unassembled WGS sequence"/>
</dbReference>
<accession>A0AAV5V1R5</accession>
<name>A0AAV5V1R5_9BILA</name>
<comment type="caution">
    <text evidence="1">The sequence shown here is derived from an EMBL/GenBank/DDBJ whole genome shotgun (WGS) entry which is preliminary data.</text>
</comment>
<reference evidence="1" key="1">
    <citation type="submission" date="2023-10" db="EMBL/GenBank/DDBJ databases">
        <title>Genome assembly of Pristionchus species.</title>
        <authorList>
            <person name="Yoshida K."/>
            <person name="Sommer R.J."/>
        </authorList>
    </citation>
    <scope>NUCLEOTIDE SEQUENCE</scope>
    <source>
        <strain evidence="1">RS5133</strain>
    </source>
</reference>
<dbReference type="EMBL" id="BTSY01000002">
    <property type="protein sequence ID" value="GMT13501.1"/>
    <property type="molecule type" value="Genomic_DNA"/>
</dbReference>
<organism evidence="1 2">
    <name type="scientific">Pristionchus fissidentatus</name>
    <dbReference type="NCBI Taxonomy" id="1538716"/>
    <lineage>
        <taxon>Eukaryota</taxon>
        <taxon>Metazoa</taxon>
        <taxon>Ecdysozoa</taxon>
        <taxon>Nematoda</taxon>
        <taxon>Chromadorea</taxon>
        <taxon>Rhabditida</taxon>
        <taxon>Rhabditina</taxon>
        <taxon>Diplogasteromorpha</taxon>
        <taxon>Diplogasteroidea</taxon>
        <taxon>Neodiplogasteridae</taxon>
        <taxon>Pristionchus</taxon>
    </lineage>
</organism>
<gene>
    <name evidence="1" type="ORF">PFISCL1PPCAC_4798</name>
</gene>
<proteinExistence type="predicted"/>
<evidence type="ECO:0000313" key="1">
    <source>
        <dbReference type="EMBL" id="GMT13501.1"/>
    </source>
</evidence>
<keyword evidence="2" id="KW-1185">Reference proteome</keyword>
<sequence length="94" mass="10027">DETAENEGFTCSSTSEVTDCGESFAISCENARRSSSNQTVPVTSILLSSNSIRSKIAPYTASLLNLISALHTSSHSLLHSDSSLKLIAFTCRNN</sequence>
<feature type="non-terminal residue" evidence="1">
    <location>
        <position position="1"/>
    </location>
</feature>
<protein>
    <submittedName>
        <fullName evidence="1">Uncharacterized protein</fullName>
    </submittedName>
</protein>
<evidence type="ECO:0000313" key="2">
    <source>
        <dbReference type="Proteomes" id="UP001432322"/>
    </source>
</evidence>
<dbReference type="AlphaFoldDB" id="A0AAV5V1R5"/>